<gene>
    <name evidence="2" type="ORF">TPA0910_41000</name>
</gene>
<evidence type="ECO:0000313" key="2">
    <source>
        <dbReference type="EMBL" id="GHJ29667.1"/>
    </source>
</evidence>
<sequence>MQGLGIGQGLGRTGEEDAIGDPHLVALGKKPLPQAFDDELNVIRDRSAPSGLRSPRESWRRQRQPGDTGGDPEAPE</sequence>
<reference evidence="2" key="1">
    <citation type="submission" date="2024-05" db="EMBL/GenBank/DDBJ databases">
        <title>Whole genome shotgun sequence of Streptomyces hygroscopicus NBRC 113678.</title>
        <authorList>
            <person name="Komaki H."/>
            <person name="Tamura T."/>
        </authorList>
    </citation>
    <scope>NUCLEOTIDE SEQUENCE</scope>
    <source>
        <strain evidence="2">N11-34</strain>
    </source>
</reference>
<dbReference type="Proteomes" id="UP001054854">
    <property type="component" value="Unassembled WGS sequence"/>
</dbReference>
<keyword evidence="3" id="KW-1185">Reference proteome</keyword>
<evidence type="ECO:0000313" key="3">
    <source>
        <dbReference type="Proteomes" id="UP001054854"/>
    </source>
</evidence>
<proteinExistence type="predicted"/>
<feature type="region of interest" description="Disordered" evidence="1">
    <location>
        <begin position="1"/>
        <end position="22"/>
    </location>
</feature>
<accession>A0ABQ3U2R5</accession>
<dbReference type="EMBL" id="BNEK01000003">
    <property type="protein sequence ID" value="GHJ29667.1"/>
    <property type="molecule type" value="Genomic_DNA"/>
</dbReference>
<name>A0ABQ3U2R5_STRHY</name>
<feature type="region of interest" description="Disordered" evidence="1">
    <location>
        <begin position="40"/>
        <end position="76"/>
    </location>
</feature>
<protein>
    <submittedName>
        <fullName evidence="2">Uncharacterized protein</fullName>
    </submittedName>
</protein>
<feature type="compositionally biased region" description="Gly residues" evidence="1">
    <location>
        <begin position="1"/>
        <end position="12"/>
    </location>
</feature>
<organism evidence="2 3">
    <name type="scientific">Streptomyces hygroscopicus</name>
    <dbReference type="NCBI Taxonomy" id="1912"/>
    <lineage>
        <taxon>Bacteria</taxon>
        <taxon>Bacillati</taxon>
        <taxon>Actinomycetota</taxon>
        <taxon>Actinomycetes</taxon>
        <taxon>Kitasatosporales</taxon>
        <taxon>Streptomycetaceae</taxon>
        <taxon>Streptomyces</taxon>
        <taxon>Streptomyces violaceusniger group</taxon>
    </lineage>
</organism>
<comment type="caution">
    <text evidence="2">The sequence shown here is derived from an EMBL/GenBank/DDBJ whole genome shotgun (WGS) entry which is preliminary data.</text>
</comment>
<evidence type="ECO:0000256" key="1">
    <source>
        <dbReference type="SAM" id="MobiDB-lite"/>
    </source>
</evidence>